<dbReference type="SUPFAM" id="SSF53335">
    <property type="entry name" value="S-adenosyl-L-methionine-dependent methyltransferases"/>
    <property type="match status" value="1"/>
</dbReference>
<dbReference type="EMBL" id="JBHUDY010000001">
    <property type="protein sequence ID" value="MFD1610223.1"/>
    <property type="molecule type" value="Genomic_DNA"/>
</dbReference>
<keyword evidence="1 6" id="KW-0963">Cytoplasm</keyword>
<name>A0ABW4HX29_9SPHN</name>
<evidence type="ECO:0000256" key="3">
    <source>
        <dbReference type="ARBA" id="ARBA00022603"/>
    </source>
</evidence>
<evidence type="ECO:0000256" key="5">
    <source>
        <dbReference type="ARBA" id="ARBA00022691"/>
    </source>
</evidence>
<keyword evidence="4 6" id="KW-0808">Transferase</keyword>
<evidence type="ECO:0000313" key="7">
    <source>
        <dbReference type="EMBL" id="MFD1610223.1"/>
    </source>
</evidence>
<comment type="caution">
    <text evidence="6">Lacks conserved residue(s) required for the propagation of feature annotation.</text>
</comment>
<dbReference type="Gene3D" id="3.40.50.150">
    <property type="entry name" value="Vaccinia Virus protein VP39"/>
    <property type="match status" value="1"/>
</dbReference>
<proteinExistence type="inferred from homology"/>
<gene>
    <name evidence="6 7" type="primary">rsmG</name>
    <name evidence="7" type="ORF">ACFSCW_00250</name>
</gene>
<comment type="subcellular location">
    <subcellularLocation>
        <location evidence="6">Cytoplasm</location>
    </subcellularLocation>
</comment>
<feature type="binding site" evidence="6">
    <location>
        <position position="136"/>
    </location>
    <ligand>
        <name>S-adenosyl-L-methionine</name>
        <dbReference type="ChEBI" id="CHEBI:59789"/>
    </ligand>
</feature>
<keyword evidence="5 6" id="KW-0949">S-adenosyl-L-methionine</keyword>
<feature type="binding site" evidence="6">
    <location>
        <position position="72"/>
    </location>
    <ligand>
        <name>S-adenosyl-L-methionine</name>
        <dbReference type="ChEBI" id="CHEBI:59789"/>
    </ligand>
</feature>
<dbReference type="EC" id="2.1.1.170" evidence="6"/>
<feature type="binding site" evidence="6">
    <location>
        <position position="77"/>
    </location>
    <ligand>
        <name>S-adenosyl-L-methionine</name>
        <dbReference type="ChEBI" id="CHEBI:59789"/>
    </ligand>
</feature>
<dbReference type="Pfam" id="PF02527">
    <property type="entry name" value="GidB"/>
    <property type="match status" value="1"/>
</dbReference>
<evidence type="ECO:0000256" key="2">
    <source>
        <dbReference type="ARBA" id="ARBA00022552"/>
    </source>
</evidence>
<dbReference type="PIRSF" id="PIRSF003078">
    <property type="entry name" value="GidB"/>
    <property type="match status" value="1"/>
</dbReference>
<dbReference type="NCBIfam" id="TIGR00138">
    <property type="entry name" value="rsmG_gidB"/>
    <property type="match status" value="1"/>
</dbReference>
<keyword evidence="2 6" id="KW-0698">rRNA processing</keyword>
<comment type="caution">
    <text evidence="7">The sequence shown here is derived from an EMBL/GenBank/DDBJ whole genome shotgun (WGS) entry which is preliminary data.</text>
</comment>
<dbReference type="RefSeq" id="WP_380885698.1">
    <property type="nucleotide sequence ID" value="NZ_JBHUDY010000001.1"/>
</dbReference>
<comment type="similarity">
    <text evidence="6">Belongs to the methyltransferase superfamily. RNA methyltransferase RsmG family.</text>
</comment>
<keyword evidence="3 6" id="KW-0489">Methyltransferase</keyword>
<protein>
    <recommendedName>
        <fullName evidence="6">Ribosomal RNA small subunit methyltransferase G</fullName>
        <ecNumber evidence="6">2.1.1.170</ecNumber>
    </recommendedName>
    <alternativeName>
        <fullName evidence="6">16S rRNA 7-methylguanosine methyltransferase</fullName>
        <shortName evidence="6">16S rRNA m7G methyltransferase</shortName>
    </alternativeName>
</protein>
<dbReference type="GO" id="GO:0008168">
    <property type="term" value="F:methyltransferase activity"/>
    <property type="evidence" value="ECO:0007669"/>
    <property type="project" value="UniProtKB-KW"/>
</dbReference>
<dbReference type="HAMAP" id="MF_00074">
    <property type="entry name" value="16SrRNA_methyltr_G"/>
    <property type="match status" value="1"/>
</dbReference>
<dbReference type="InterPro" id="IPR029063">
    <property type="entry name" value="SAM-dependent_MTases_sf"/>
</dbReference>
<dbReference type="PANTHER" id="PTHR31760">
    <property type="entry name" value="S-ADENOSYL-L-METHIONINE-DEPENDENT METHYLTRANSFERASES SUPERFAMILY PROTEIN"/>
    <property type="match status" value="1"/>
</dbReference>
<evidence type="ECO:0000313" key="8">
    <source>
        <dbReference type="Proteomes" id="UP001597115"/>
    </source>
</evidence>
<keyword evidence="8" id="KW-1185">Reference proteome</keyword>
<dbReference type="PANTHER" id="PTHR31760:SF0">
    <property type="entry name" value="S-ADENOSYL-L-METHIONINE-DEPENDENT METHYLTRANSFERASES SUPERFAMILY PROTEIN"/>
    <property type="match status" value="1"/>
</dbReference>
<dbReference type="GO" id="GO:0032259">
    <property type="term" value="P:methylation"/>
    <property type="evidence" value="ECO:0007669"/>
    <property type="project" value="UniProtKB-KW"/>
</dbReference>
<dbReference type="InterPro" id="IPR003682">
    <property type="entry name" value="rRNA_ssu_MeTfrase_G"/>
</dbReference>
<sequence length="203" mass="22655">MTEEESRDWIAERYGAEKLGLLDRYVELLLTANRTQNLISKATEPQIWARHILDSAQLLRFAPEARSWLDVGSGPGLPGIVIAILADVPTMLVEPRRKRVEFLADVAHRLGLAHIRIRQAAIAQVRGEKFAAVTARAYAALPEILLSTHQLTTSSTIWVLPKGRSAQAELDEARQAWQGVFHVEQSLTDNDSHIIVATDVRPR</sequence>
<dbReference type="Proteomes" id="UP001597115">
    <property type="component" value="Unassembled WGS sequence"/>
</dbReference>
<reference evidence="8" key="1">
    <citation type="journal article" date="2019" name="Int. J. Syst. Evol. Microbiol.">
        <title>The Global Catalogue of Microorganisms (GCM) 10K type strain sequencing project: providing services to taxonomists for standard genome sequencing and annotation.</title>
        <authorList>
            <consortium name="The Broad Institute Genomics Platform"/>
            <consortium name="The Broad Institute Genome Sequencing Center for Infectious Disease"/>
            <person name="Wu L."/>
            <person name="Ma J."/>
        </authorList>
    </citation>
    <scope>NUCLEOTIDE SEQUENCE [LARGE SCALE GENOMIC DNA]</scope>
    <source>
        <strain evidence="8">CGMCC 1.16275</strain>
    </source>
</reference>
<evidence type="ECO:0000256" key="1">
    <source>
        <dbReference type="ARBA" id="ARBA00022490"/>
    </source>
</evidence>
<evidence type="ECO:0000256" key="4">
    <source>
        <dbReference type="ARBA" id="ARBA00022679"/>
    </source>
</evidence>
<comment type="catalytic activity">
    <reaction evidence="6">
        <text>guanosine(527) in 16S rRNA + S-adenosyl-L-methionine = N(7)-methylguanosine(527) in 16S rRNA + S-adenosyl-L-homocysteine</text>
        <dbReference type="Rhea" id="RHEA:42732"/>
        <dbReference type="Rhea" id="RHEA-COMP:10209"/>
        <dbReference type="Rhea" id="RHEA-COMP:10210"/>
        <dbReference type="ChEBI" id="CHEBI:57856"/>
        <dbReference type="ChEBI" id="CHEBI:59789"/>
        <dbReference type="ChEBI" id="CHEBI:74269"/>
        <dbReference type="ChEBI" id="CHEBI:74480"/>
        <dbReference type="EC" id="2.1.1.170"/>
    </reaction>
</comment>
<accession>A0ABW4HX29</accession>
<evidence type="ECO:0000256" key="6">
    <source>
        <dbReference type="HAMAP-Rule" id="MF_00074"/>
    </source>
</evidence>
<organism evidence="7 8">
    <name type="scientific">Sphingomonas tabacisoli</name>
    <dbReference type="NCBI Taxonomy" id="2249466"/>
    <lineage>
        <taxon>Bacteria</taxon>
        <taxon>Pseudomonadati</taxon>
        <taxon>Pseudomonadota</taxon>
        <taxon>Alphaproteobacteria</taxon>
        <taxon>Sphingomonadales</taxon>
        <taxon>Sphingomonadaceae</taxon>
        <taxon>Sphingomonas</taxon>
    </lineage>
</organism>
<comment type="function">
    <text evidence="6">Specifically methylates the N7 position of guanine in position 527 of 16S rRNA.</text>
</comment>